<dbReference type="EMBL" id="CP000927">
    <property type="protein sequence ID" value="ABZ69377.1"/>
    <property type="molecule type" value="Genomic_DNA"/>
</dbReference>
<dbReference type="GO" id="GO:0006310">
    <property type="term" value="P:DNA recombination"/>
    <property type="evidence" value="ECO:0007669"/>
    <property type="project" value="InterPro"/>
</dbReference>
<feature type="binding site" evidence="12">
    <location>
        <position position="433"/>
    </location>
    <ligand>
        <name>Zn(2+)</name>
        <dbReference type="ChEBI" id="CHEBI:29105"/>
        <label>1</label>
    </ligand>
</feature>
<keyword evidence="1 12" id="KW-0639">Primosome</keyword>
<evidence type="ECO:0000256" key="8">
    <source>
        <dbReference type="ARBA" id="ARBA00022840"/>
    </source>
</evidence>
<dbReference type="InterPro" id="IPR027417">
    <property type="entry name" value="P-loop_NTPase"/>
</dbReference>
<dbReference type="PROSITE" id="PS51192">
    <property type="entry name" value="HELICASE_ATP_BIND_1"/>
    <property type="match status" value="1"/>
</dbReference>
<comment type="cofactor">
    <cofactor evidence="12">
        <name>Zn(2+)</name>
        <dbReference type="ChEBI" id="CHEBI:29105"/>
    </cofactor>
    <text evidence="12">Binds 2 zinc ions per subunit.</text>
</comment>
<dbReference type="GO" id="GO:0003677">
    <property type="term" value="F:DNA binding"/>
    <property type="evidence" value="ECO:0007669"/>
    <property type="project" value="UniProtKB-UniRule"/>
</dbReference>
<keyword evidence="2 12" id="KW-0235">DNA replication</keyword>
<dbReference type="AlphaFoldDB" id="B0T3E2"/>
<dbReference type="Gene3D" id="3.40.1440.60">
    <property type="entry name" value="PriA, 3(prime) DNA-binding domain"/>
    <property type="match status" value="1"/>
</dbReference>
<keyword evidence="6 12" id="KW-0347">Helicase</keyword>
<dbReference type="SMART" id="SM00490">
    <property type="entry name" value="HELICc"/>
    <property type="match status" value="1"/>
</dbReference>
<dbReference type="PROSITE" id="PS51194">
    <property type="entry name" value="HELICASE_CTER"/>
    <property type="match status" value="1"/>
</dbReference>
<dbReference type="KEGG" id="cak:Caul_0240"/>
<name>B0T3E2_CAUSK</name>
<evidence type="ECO:0000256" key="2">
    <source>
        <dbReference type="ARBA" id="ARBA00022705"/>
    </source>
</evidence>
<feature type="domain" description="Helicase ATP-binding" evidence="13">
    <location>
        <begin position="204"/>
        <end position="372"/>
    </location>
</feature>
<protein>
    <recommendedName>
        <fullName evidence="12">Replication restart protein PriA</fullName>
    </recommendedName>
    <alternativeName>
        <fullName evidence="12">ATP-dependent DNA helicase PriA</fullName>
        <ecNumber evidence="12">5.6.2.4</ecNumber>
    </alternativeName>
    <alternativeName>
        <fullName evidence="12">DNA 3'-5' helicase PriA</fullName>
    </alternativeName>
</protein>
<evidence type="ECO:0000256" key="12">
    <source>
        <dbReference type="HAMAP-Rule" id="MF_00983"/>
    </source>
</evidence>
<feature type="domain" description="Helicase C-terminal" evidence="14">
    <location>
        <begin position="468"/>
        <end position="623"/>
    </location>
</feature>
<dbReference type="NCBIfam" id="NF004070">
    <property type="entry name" value="PRK05580.2-2"/>
    <property type="match status" value="1"/>
</dbReference>
<dbReference type="GO" id="GO:0006302">
    <property type="term" value="P:double-strand break repair"/>
    <property type="evidence" value="ECO:0007669"/>
    <property type="project" value="InterPro"/>
</dbReference>
<keyword evidence="10 12" id="KW-0413">Isomerase</keyword>
<evidence type="ECO:0000256" key="4">
    <source>
        <dbReference type="ARBA" id="ARBA00022741"/>
    </source>
</evidence>
<dbReference type="Pfam" id="PF18074">
    <property type="entry name" value="PriA_C"/>
    <property type="match status" value="1"/>
</dbReference>
<dbReference type="eggNOG" id="COG1198">
    <property type="taxonomic scope" value="Bacteria"/>
</dbReference>
<evidence type="ECO:0000313" key="15">
    <source>
        <dbReference type="EMBL" id="ABZ69377.1"/>
    </source>
</evidence>
<dbReference type="InterPro" id="IPR005259">
    <property type="entry name" value="PriA"/>
</dbReference>
<dbReference type="FunFam" id="3.40.50.300:FF:000489">
    <property type="entry name" value="Primosome assembly protein PriA"/>
    <property type="match status" value="1"/>
</dbReference>
<dbReference type="HAMAP" id="MF_00983">
    <property type="entry name" value="PriA"/>
    <property type="match status" value="1"/>
</dbReference>
<dbReference type="Pfam" id="PF17764">
    <property type="entry name" value="PriA_3primeBD"/>
    <property type="match status" value="1"/>
</dbReference>
<evidence type="ECO:0000256" key="3">
    <source>
        <dbReference type="ARBA" id="ARBA00022723"/>
    </source>
</evidence>
<dbReference type="InterPro" id="IPR041236">
    <property type="entry name" value="PriA_C"/>
</dbReference>
<dbReference type="NCBIfam" id="TIGR00595">
    <property type="entry name" value="priA"/>
    <property type="match status" value="1"/>
</dbReference>
<dbReference type="InterPro" id="IPR041222">
    <property type="entry name" value="PriA_3primeBD"/>
</dbReference>
<reference evidence="15" key="1">
    <citation type="submission" date="2008-01" db="EMBL/GenBank/DDBJ databases">
        <title>Complete sequence of chromosome of Caulobacter sp. K31.</title>
        <authorList>
            <consortium name="US DOE Joint Genome Institute"/>
            <person name="Copeland A."/>
            <person name="Lucas S."/>
            <person name="Lapidus A."/>
            <person name="Barry K."/>
            <person name="Glavina del Rio T."/>
            <person name="Dalin E."/>
            <person name="Tice H."/>
            <person name="Pitluck S."/>
            <person name="Bruce D."/>
            <person name="Goodwin L."/>
            <person name="Thompson L.S."/>
            <person name="Brettin T."/>
            <person name="Detter J.C."/>
            <person name="Han C."/>
            <person name="Schmutz J."/>
            <person name="Larimer F."/>
            <person name="Land M."/>
            <person name="Hauser L."/>
            <person name="Kyrpides N."/>
            <person name="Kim E."/>
            <person name="Stephens C."/>
            <person name="Richardson P."/>
        </authorList>
    </citation>
    <scope>NUCLEOTIDE SEQUENCE [LARGE SCALE GENOMIC DNA]</scope>
    <source>
        <strain evidence="15">K31</strain>
    </source>
</reference>
<dbReference type="GO" id="GO:0008270">
    <property type="term" value="F:zinc ion binding"/>
    <property type="evidence" value="ECO:0007669"/>
    <property type="project" value="UniProtKB-UniRule"/>
</dbReference>
<dbReference type="HOGENOM" id="CLU_013353_4_0_5"/>
<feature type="binding site" evidence="12">
    <location>
        <position position="460"/>
    </location>
    <ligand>
        <name>Zn(2+)</name>
        <dbReference type="ChEBI" id="CHEBI:29105"/>
        <label>2</label>
    </ligand>
</feature>
<dbReference type="GO" id="GO:0005524">
    <property type="term" value="F:ATP binding"/>
    <property type="evidence" value="ECO:0007669"/>
    <property type="project" value="UniProtKB-UniRule"/>
</dbReference>
<dbReference type="GO" id="GO:0043138">
    <property type="term" value="F:3'-5' DNA helicase activity"/>
    <property type="evidence" value="ECO:0007669"/>
    <property type="project" value="UniProtKB-EC"/>
</dbReference>
<evidence type="ECO:0000256" key="6">
    <source>
        <dbReference type="ARBA" id="ARBA00022806"/>
    </source>
</evidence>
<dbReference type="GO" id="GO:0006270">
    <property type="term" value="P:DNA replication initiation"/>
    <property type="evidence" value="ECO:0007669"/>
    <property type="project" value="TreeGrafter"/>
</dbReference>
<evidence type="ECO:0000259" key="14">
    <source>
        <dbReference type="PROSITE" id="PS51194"/>
    </source>
</evidence>
<keyword evidence="7 12" id="KW-0862">Zinc</keyword>
<comment type="catalytic activity">
    <reaction evidence="11 12">
        <text>ATP + H2O = ADP + phosphate + H(+)</text>
        <dbReference type="Rhea" id="RHEA:13065"/>
        <dbReference type="ChEBI" id="CHEBI:15377"/>
        <dbReference type="ChEBI" id="CHEBI:15378"/>
        <dbReference type="ChEBI" id="CHEBI:30616"/>
        <dbReference type="ChEBI" id="CHEBI:43474"/>
        <dbReference type="ChEBI" id="CHEBI:456216"/>
        <dbReference type="EC" id="5.6.2.4"/>
    </reaction>
</comment>
<feature type="binding site" evidence="12">
    <location>
        <position position="476"/>
    </location>
    <ligand>
        <name>Zn(2+)</name>
        <dbReference type="ChEBI" id="CHEBI:29105"/>
        <label>1</label>
    </ligand>
</feature>
<keyword evidence="9 12" id="KW-0238">DNA-binding</keyword>
<evidence type="ECO:0000256" key="10">
    <source>
        <dbReference type="ARBA" id="ARBA00023235"/>
    </source>
</evidence>
<dbReference type="InterPro" id="IPR011545">
    <property type="entry name" value="DEAD/DEAH_box_helicase_dom"/>
</dbReference>
<sequence>MSGPMPRIASVLLPMPLPEAFDYAEPEGLGLAVGDHVTVPLGPRVIRGVVTALRDGTGGNRPLKPVLERVDDPPLPPGVLTFIDWAARYSVDIPGWPLAMALRGLRHPPAKPDKALALTGTQPARMTPARLKVLAAAEQGPMASGALAALAGVSAGVVKGLVDEGALAVTWIEPDTSFPQPNLSLPPQTLNPSQQASADVLAEMLAAGGFQAALLDGVTGSGKTEVYLEAVAAALAADEHSQVLILLPEIALTQAVIARFEQRFGVAPVEWHSGVSPPKRRRAWEGVATGQARIVVGARSALFLPFKALRLVVVDEEHDGSFKQEEGFIYQARDLAVARAKIEGALVVLASATPSLESLWNAQQGRYRWLRLSARHGAAQLPDIDLIDMRETPPEPGRWLSPPLVKAVSLALSRGEQSLLFLNRRGYAPLVLCRACGEKMKSPDTDSWLVEHRYTGRLVCHLTGFSMKKPDACPHCGAKDSLVSIGPGVERVEEEARHLFPDARVAVFSSDTVVDAAGARALVESMEAGEIDILVATQAAAKGHNFPNLTLVGVVDADLSLRGGDLRAGERTFQLLAQAAGRAGRHEKPGRALLQTYAPEHGVLQALKAQDRDAFVEAEMAMRREAGLPPFGRLAAVIASGPDAAALEAYCQALAAATPNADGVEVFGPADAPLALVRGRRRKRFLVRADRSVDLQGFLAAWRARAKVPNSVRVVFDVDPYSFL</sequence>
<dbReference type="InterPro" id="IPR014001">
    <property type="entry name" value="Helicase_ATP-bd"/>
</dbReference>
<dbReference type="EC" id="5.6.2.4" evidence="12"/>
<dbReference type="CDD" id="cd17929">
    <property type="entry name" value="DEXHc_priA"/>
    <property type="match status" value="1"/>
</dbReference>
<evidence type="ECO:0000256" key="5">
    <source>
        <dbReference type="ARBA" id="ARBA00022801"/>
    </source>
</evidence>
<dbReference type="SUPFAM" id="SSF52540">
    <property type="entry name" value="P-loop containing nucleoside triphosphate hydrolases"/>
    <property type="match status" value="1"/>
</dbReference>
<dbReference type="SMART" id="SM00487">
    <property type="entry name" value="DEXDc"/>
    <property type="match status" value="1"/>
</dbReference>
<dbReference type="STRING" id="366602.Caul_0240"/>
<dbReference type="Pfam" id="PF00270">
    <property type="entry name" value="DEAD"/>
    <property type="match status" value="1"/>
</dbReference>
<dbReference type="PANTHER" id="PTHR30580:SF0">
    <property type="entry name" value="PRIMOSOMAL PROTEIN N"/>
    <property type="match status" value="1"/>
</dbReference>
<dbReference type="InterPro" id="IPR042115">
    <property type="entry name" value="PriA_3primeBD_sf"/>
</dbReference>
<accession>B0T3E2</accession>
<keyword evidence="5 12" id="KW-0378">Hydrolase</keyword>
<comment type="subunit">
    <text evidence="12">Component of the replication restart primosome.</text>
</comment>
<keyword evidence="3 12" id="KW-0479">Metal-binding</keyword>
<comment type="similarity">
    <text evidence="12">Belongs to the helicase family. PriA subfamily.</text>
</comment>
<comment type="caution">
    <text evidence="12">Lacks conserved residue(s) required for the propagation of feature annotation.</text>
</comment>
<dbReference type="GO" id="GO:0006269">
    <property type="term" value="P:DNA replication, synthesis of primer"/>
    <property type="evidence" value="ECO:0007669"/>
    <property type="project" value="UniProtKB-KW"/>
</dbReference>
<evidence type="ECO:0000256" key="7">
    <source>
        <dbReference type="ARBA" id="ARBA00022833"/>
    </source>
</evidence>
<evidence type="ECO:0000256" key="11">
    <source>
        <dbReference type="ARBA" id="ARBA00048988"/>
    </source>
</evidence>
<keyword evidence="8 12" id="KW-0067">ATP-binding</keyword>
<dbReference type="InterPro" id="IPR001650">
    <property type="entry name" value="Helicase_C-like"/>
</dbReference>
<dbReference type="GO" id="GO:0016887">
    <property type="term" value="F:ATP hydrolysis activity"/>
    <property type="evidence" value="ECO:0007669"/>
    <property type="project" value="RHEA"/>
</dbReference>
<evidence type="ECO:0000259" key="13">
    <source>
        <dbReference type="PROSITE" id="PS51192"/>
    </source>
</evidence>
<dbReference type="GO" id="GO:1990077">
    <property type="term" value="C:primosome complex"/>
    <property type="evidence" value="ECO:0007669"/>
    <property type="project" value="UniProtKB-UniRule"/>
</dbReference>
<feature type="binding site" evidence="12">
    <location>
        <position position="473"/>
    </location>
    <ligand>
        <name>Zn(2+)</name>
        <dbReference type="ChEBI" id="CHEBI:29105"/>
        <label>1</label>
    </ligand>
</feature>
<gene>
    <name evidence="12" type="primary">priA</name>
    <name evidence="15" type="ordered locus">Caul_0240</name>
</gene>
<dbReference type="Gene3D" id="3.40.50.300">
    <property type="entry name" value="P-loop containing nucleotide triphosphate hydrolases"/>
    <property type="match status" value="2"/>
</dbReference>
<evidence type="ECO:0000256" key="9">
    <source>
        <dbReference type="ARBA" id="ARBA00023125"/>
    </source>
</evidence>
<dbReference type="Pfam" id="PF00271">
    <property type="entry name" value="Helicase_C"/>
    <property type="match status" value="1"/>
</dbReference>
<organism evidence="15">
    <name type="scientific">Caulobacter sp. (strain K31)</name>
    <dbReference type="NCBI Taxonomy" id="366602"/>
    <lineage>
        <taxon>Bacteria</taxon>
        <taxon>Pseudomonadati</taxon>
        <taxon>Pseudomonadota</taxon>
        <taxon>Alphaproteobacteria</taxon>
        <taxon>Caulobacterales</taxon>
        <taxon>Caulobacteraceae</taxon>
        <taxon>Caulobacter</taxon>
    </lineage>
</organism>
<comment type="function">
    <text evidence="12">Initiates the restart of stalled replication forks, which reloads the replicative helicase on sites other than the origin of replication. Recognizes and binds to abandoned replication forks and remodels them to uncover a helicase loading site. Promotes assembly of the primosome at these replication forks.</text>
</comment>
<feature type="binding site" evidence="12">
    <location>
        <position position="436"/>
    </location>
    <ligand>
        <name>Zn(2+)</name>
        <dbReference type="ChEBI" id="CHEBI:29105"/>
        <label>1</label>
    </ligand>
</feature>
<keyword evidence="4 12" id="KW-0547">Nucleotide-binding</keyword>
<proteinExistence type="inferred from homology"/>
<comment type="catalytic activity">
    <reaction evidence="12">
        <text>Couples ATP hydrolysis with the unwinding of duplex DNA by translocating in the 3'-5' direction.</text>
        <dbReference type="EC" id="5.6.2.4"/>
    </reaction>
</comment>
<dbReference type="PANTHER" id="PTHR30580">
    <property type="entry name" value="PRIMOSOMAL PROTEIN N"/>
    <property type="match status" value="1"/>
</dbReference>
<evidence type="ECO:0000256" key="1">
    <source>
        <dbReference type="ARBA" id="ARBA00022515"/>
    </source>
</evidence>